<dbReference type="InterPro" id="IPR051909">
    <property type="entry name" value="MFP_Cation_Efflux"/>
</dbReference>
<dbReference type="Gene3D" id="1.10.287.470">
    <property type="entry name" value="Helix hairpin bin"/>
    <property type="match status" value="1"/>
</dbReference>
<dbReference type="FunFam" id="2.40.30.170:FF:000010">
    <property type="entry name" value="Efflux RND transporter periplasmic adaptor subunit"/>
    <property type="match status" value="1"/>
</dbReference>
<dbReference type="Proteomes" id="UP000777784">
    <property type="component" value="Unassembled WGS sequence"/>
</dbReference>
<dbReference type="GO" id="GO:0060003">
    <property type="term" value="P:copper ion export"/>
    <property type="evidence" value="ECO:0007669"/>
    <property type="project" value="TreeGrafter"/>
</dbReference>
<feature type="domain" description="CzcB-like alpha-helical hairpin" evidence="3">
    <location>
        <begin position="122"/>
        <end position="181"/>
    </location>
</feature>
<feature type="domain" description="CusB-like beta-barrel" evidence="4">
    <location>
        <begin position="238"/>
        <end position="308"/>
    </location>
</feature>
<evidence type="ECO:0000313" key="7">
    <source>
        <dbReference type="EMBL" id="MBU2691023.1"/>
    </source>
</evidence>
<dbReference type="InterPro" id="IPR058792">
    <property type="entry name" value="Beta-barrel_RND_2"/>
</dbReference>
<protein>
    <submittedName>
        <fullName evidence="7">Efflux RND transporter periplasmic adaptor subunit</fullName>
    </submittedName>
</protein>
<dbReference type="Gene3D" id="2.40.50.100">
    <property type="match status" value="1"/>
</dbReference>
<gene>
    <name evidence="7" type="ORF">KJ970_08840</name>
</gene>
<dbReference type="GO" id="GO:0022857">
    <property type="term" value="F:transmembrane transporter activity"/>
    <property type="evidence" value="ECO:0007669"/>
    <property type="project" value="InterPro"/>
</dbReference>
<dbReference type="PANTHER" id="PTHR30097">
    <property type="entry name" value="CATION EFFLUX SYSTEM PROTEIN CUSB"/>
    <property type="match status" value="1"/>
</dbReference>
<dbReference type="Gene3D" id="2.40.420.20">
    <property type="match status" value="1"/>
</dbReference>
<dbReference type="InterPro" id="IPR058648">
    <property type="entry name" value="HH_CzcB-like"/>
</dbReference>
<dbReference type="SUPFAM" id="SSF111369">
    <property type="entry name" value="HlyD-like secretion proteins"/>
    <property type="match status" value="1"/>
</dbReference>
<comment type="similarity">
    <text evidence="1">Belongs to the membrane fusion protein (MFP) (TC 8.A.1) family.</text>
</comment>
<dbReference type="Pfam" id="PF25893">
    <property type="entry name" value="HH_CzcB"/>
    <property type="match status" value="1"/>
</dbReference>
<proteinExistence type="inferred from homology"/>
<dbReference type="InterPro" id="IPR006143">
    <property type="entry name" value="RND_pump_MFP"/>
</dbReference>
<evidence type="ECO:0000313" key="8">
    <source>
        <dbReference type="Proteomes" id="UP000777784"/>
    </source>
</evidence>
<dbReference type="GO" id="GO:0030288">
    <property type="term" value="C:outer membrane-bounded periplasmic space"/>
    <property type="evidence" value="ECO:0007669"/>
    <property type="project" value="TreeGrafter"/>
</dbReference>
<dbReference type="Pfam" id="PF25954">
    <property type="entry name" value="Beta-barrel_RND_2"/>
    <property type="match status" value="1"/>
</dbReference>
<dbReference type="PANTHER" id="PTHR30097:SF4">
    <property type="entry name" value="SLR6042 PROTEIN"/>
    <property type="match status" value="1"/>
</dbReference>
<organism evidence="7 8">
    <name type="scientific">Eiseniibacteriota bacterium</name>
    <dbReference type="NCBI Taxonomy" id="2212470"/>
    <lineage>
        <taxon>Bacteria</taxon>
        <taxon>Candidatus Eiseniibacteriota</taxon>
    </lineage>
</organism>
<reference evidence="7" key="1">
    <citation type="submission" date="2021-05" db="EMBL/GenBank/DDBJ databases">
        <title>Energy efficiency and biological interactions define the core microbiome of deep oligotrophic groundwater.</title>
        <authorList>
            <person name="Mehrshad M."/>
            <person name="Lopez-Fernandez M."/>
            <person name="Bell E."/>
            <person name="Bernier-Latmani R."/>
            <person name="Bertilsson S."/>
            <person name="Dopson M."/>
        </authorList>
    </citation>
    <scope>NUCLEOTIDE SEQUENCE</scope>
    <source>
        <strain evidence="7">Modern_marine.mb.64</strain>
    </source>
</reference>
<comment type="caution">
    <text evidence="7">The sequence shown here is derived from an EMBL/GenBank/DDBJ whole genome shotgun (WGS) entry which is preliminary data.</text>
</comment>
<evidence type="ECO:0000256" key="1">
    <source>
        <dbReference type="ARBA" id="ARBA00009477"/>
    </source>
</evidence>
<evidence type="ECO:0000259" key="4">
    <source>
        <dbReference type="Pfam" id="PF25954"/>
    </source>
</evidence>
<evidence type="ECO:0000259" key="3">
    <source>
        <dbReference type="Pfam" id="PF25893"/>
    </source>
</evidence>
<dbReference type="NCBIfam" id="TIGR01730">
    <property type="entry name" value="RND_mfp"/>
    <property type="match status" value="1"/>
</dbReference>
<sequence>MNLFCRGWIGLFLLGLIALHAGYGQNVKSVYAQDHEHEGEFEEGLRLTPEQRRHYGIVIKEAGPGRLSSELSMPGEVVFNEDKVVHIVPRVSGIVRKVNKSVGDSVSAGEIMAVIDSRELADTKAEYLAAIARETLAVSQFNREKTLYDKKVSSEQDFLDAQEALANASIELRAAKQKLLALGCTDDDLTDLCVEQEATITRYEIKAPFDGIVTAKHVSIGESIDSDAEIFTVADLSSVWVNLTVYMKDLAFVHKGQSVNLKSDHGGVQIQGMLNMITPFVDEATRSATARIIVDNADGHWRPGTFVNGFVRLDEKEVPLVVPLKAIQVIEGRNVVFIEHEGAFEMVPVQLGQSDREHVEIVAGLQAGDAYVAEGAFGLKATVVTSNLDTHAGHGH</sequence>
<evidence type="ECO:0000256" key="2">
    <source>
        <dbReference type="ARBA" id="ARBA00022448"/>
    </source>
</evidence>
<evidence type="ECO:0000259" key="5">
    <source>
        <dbReference type="Pfam" id="PF25973"/>
    </source>
</evidence>
<dbReference type="AlphaFoldDB" id="A0A948RU26"/>
<evidence type="ECO:0000259" key="6">
    <source>
        <dbReference type="Pfam" id="PF25975"/>
    </source>
</evidence>
<feature type="domain" description="CzcB-like barrel-sandwich hybrid" evidence="5">
    <location>
        <begin position="83"/>
        <end position="235"/>
    </location>
</feature>
<feature type="domain" description="CzcB-like C-terminal circularly permuted SH3-like" evidence="6">
    <location>
        <begin position="321"/>
        <end position="380"/>
    </location>
</feature>
<dbReference type="GO" id="GO:0015679">
    <property type="term" value="P:plasma membrane copper ion transport"/>
    <property type="evidence" value="ECO:0007669"/>
    <property type="project" value="TreeGrafter"/>
</dbReference>
<dbReference type="Gene3D" id="2.40.30.170">
    <property type="match status" value="1"/>
</dbReference>
<dbReference type="Pfam" id="PF25973">
    <property type="entry name" value="BSH_CzcB"/>
    <property type="match status" value="1"/>
</dbReference>
<dbReference type="GO" id="GO:0046914">
    <property type="term" value="F:transition metal ion binding"/>
    <property type="evidence" value="ECO:0007669"/>
    <property type="project" value="TreeGrafter"/>
</dbReference>
<dbReference type="EMBL" id="JAHJDP010000042">
    <property type="protein sequence ID" value="MBU2691023.1"/>
    <property type="molecule type" value="Genomic_DNA"/>
</dbReference>
<dbReference type="GO" id="GO:0016020">
    <property type="term" value="C:membrane"/>
    <property type="evidence" value="ECO:0007669"/>
    <property type="project" value="InterPro"/>
</dbReference>
<accession>A0A948RU26</accession>
<dbReference type="Pfam" id="PF25975">
    <property type="entry name" value="CzcB_C"/>
    <property type="match status" value="1"/>
</dbReference>
<name>A0A948RU26_UNCEI</name>
<dbReference type="InterPro" id="IPR058649">
    <property type="entry name" value="CzcB_C"/>
</dbReference>
<keyword evidence="2" id="KW-0813">Transport</keyword>
<dbReference type="InterPro" id="IPR058647">
    <property type="entry name" value="BSH_CzcB-like"/>
</dbReference>